<comment type="caution">
    <text evidence="8">The sequence shown here is derived from an EMBL/GenBank/DDBJ whole genome shotgun (WGS) entry which is preliminary data.</text>
</comment>
<evidence type="ECO:0000256" key="2">
    <source>
        <dbReference type="ARBA" id="ARBA00022475"/>
    </source>
</evidence>
<keyword evidence="3 6" id="KW-0812">Transmembrane</keyword>
<dbReference type="InterPro" id="IPR011701">
    <property type="entry name" value="MFS"/>
</dbReference>
<keyword evidence="4 6" id="KW-1133">Transmembrane helix</keyword>
<dbReference type="RefSeq" id="WP_052394610.1">
    <property type="nucleotide sequence ID" value="NZ_JACHET010000001.1"/>
</dbReference>
<feature type="transmembrane region" description="Helical" evidence="6">
    <location>
        <begin position="86"/>
        <end position="108"/>
    </location>
</feature>
<feature type="transmembrane region" description="Helical" evidence="6">
    <location>
        <begin position="345"/>
        <end position="364"/>
    </location>
</feature>
<dbReference type="InterPro" id="IPR036259">
    <property type="entry name" value="MFS_trans_sf"/>
</dbReference>
<feature type="transmembrane region" description="Helical" evidence="6">
    <location>
        <begin position="250"/>
        <end position="270"/>
    </location>
</feature>
<feature type="transmembrane region" description="Helical" evidence="6">
    <location>
        <begin position="148"/>
        <end position="166"/>
    </location>
</feature>
<reference evidence="8 9" key="1">
    <citation type="submission" date="2020-08" db="EMBL/GenBank/DDBJ databases">
        <title>Genomic Encyclopedia of Type Strains, Phase IV (KMG-IV): sequencing the most valuable type-strain genomes for metagenomic binning, comparative biology and taxonomic classification.</title>
        <authorList>
            <person name="Goeker M."/>
        </authorList>
    </citation>
    <scope>NUCLEOTIDE SEQUENCE [LARGE SCALE GENOMIC DNA]</scope>
    <source>
        <strain evidence="8 9">DSM 107085</strain>
    </source>
</reference>
<feature type="transmembrane region" description="Helical" evidence="6">
    <location>
        <begin position="305"/>
        <end position="324"/>
    </location>
</feature>
<dbReference type="AlphaFoldDB" id="A0A841KKM1"/>
<comment type="subcellular location">
    <subcellularLocation>
        <location evidence="1">Cell membrane</location>
        <topology evidence="1">Multi-pass membrane protein</topology>
    </subcellularLocation>
</comment>
<dbReference type="Gene3D" id="1.20.1250.20">
    <property type="entry name" value="MFS general substrate transporter like domains"/>
    <property type="match status" value="1"/>
</dbReference>
<dbReference type="InterPro" id="IPR020846">
    <property type="entry name" value="MFS_dom"/>
</dbReference>
<gene>
    <name evidence="8" type="ORF">HNQ86_001684</name>
</gene>
<feature type="transmembrane region" description="Helical" evidence="6">
    <location>
        <begin position="172"/>
        <end position="191"/>
    </location>
</feature>
<dbReference type="GO" id="GO:0022857">
    <property type="term" value="F:transmembrane transporter activity"/>
    <property type="evidence" value="ECO:0007669"/>
    <property type="project" value="InterPro"/>
</dbReference>
<feature type="transmembrane region" description="Helical" evidence="6">
    <location>
        <begin position="114"/>
        <end position="136"/>
    </location>
</feature>
<evidence type="ECO:0000256" key="1">
    <source>
        <dbReference type="ARBA" id="ARBA00004651"/>
    </source>
</evidence>
<accession>A0A841KKM1</accession>
<keyword evidence="2" id="KW-1003">Cell membrane</keyword>
<evidence type="ECO:0000256" key="4">
    <source>
        <dbReference type="ARBA" id="ARBA00022989"/>
    </source>
</evidence>
<dbReference type="PANTHER" id="PTHR43124">
    <property type="entry name" value="PURINE EFFLUX PUMP PBUE"/>
    <property type="match status" value="1"/>
</dbReference>
<feature type="transmembrane region" description="Helical" evidence="6">
    <location>
        <begin position="58"/>
        <end position="79"/>
    </location>
</feature>
<feature type="domain" description="Major facilitator superfamily (MFS) profile" evidence="7">
    <location>
        <begin position="20"/>
        <end position="393"/>
    </location>
</feature>
<feature type="transmembrane region" description="Helical" evidence="6">
    <location>
        <begin position="370"/>
        <end position="389"/>
    </location>
</feature>
<dbReference type="Pfam" id="PF07690">
    <property type="entry name" value="MFS_1"/>
    <property type="match status" value="1"/>
</dbReference>
<evidence type="ECO:0000313" key="8">
    <source>
        <dbReference type="EMBL" id="MBB6184339.1"/>
    </source>
</evidence>
<dbReference type="PROSITE" id="PS50850">
    <property type="entry name" value="MFS"/>
    <property type="match status" value="1"/>
</dbReference>
<evidence type="ECO:0000256" key="3">
    <source>
        <dbReference type="ARBA" id="ARBA00022692"/>
    </source>
</evidence>
<dbReference type="GO" id="GO:0005886">
    <property type="term" value="C:plasma membrane"/>
    <property type="evidence" value="ECO:0007669"/>
    <property type="project" value="UniProtKB-SubCell"/>
</dbReference>
<feature type="transmembrane region" description="Helical" evidence="6">
    <location>
        <begin position="282"/>
        <end position="299"/>
    </location>
</feature>
<evidence type="ECO:0000256" key="6">
    <source>
        <dbReference type="SAM" id="Phobius"/>
    </source>
</evidence>
<dbReference type="CDD" id="cd17324">
    <property type="entry name" value="MFS_NepI_like"/>
    <property type="match status" value="1"/>
</dbReference>
<dbReference type="OrthoDB" id="9788453at2"/>
<evidence type="ECO:0000259" key="7">
    <source>
        <dbReference type="PROSITE" id="PS50850"/>
    </source>
</evidence>
<sequence>MTRPNASPSATDATHSLAVIIFWLSSGAFAIGAGEFAAMSLLPYFASEFHASEAVAGHAISAYALGVVIGAPLIAMFASRLPRKHVLLALMGVFAVGNLLTALAPSMWTMDLARFLSGLPHGAFFGIAMLFAADIAGRDRRAQAVSQVILGLAIANIVGVPAVNYLGQELGWRLGFAMVAALACITVVMVWRTAPYKGPHPDAHPLAEIDAFRNRDVLLTLAMGAIGFGGMFAVYTYFSAAFLATTNAPAWGVSVILMIFGVGSTLGNIVAGALSGGRLLKAALALQILLGVASGFYAFSVGNVILMGASLFVIGLGGGLVVPLQTRLMDVAGNAQTLAAAMNHAAFNMANALGPWLAGMALTAGWGWRATGGVGVALSLGGIVIWMAMRWSDGRRPVETGATA</sequence>
<name>A0A841KKM1_9GAMM</name>
<evidence type="ECO:0000313" key="9">
    <source>
        <dbReference type="Proteomes" id="UP000560000"/>
    </source>
</evidence>
<keyword evidence="5 6" id="KW-0472">Membrane</keyword>
<dbReference type="EMBL" id="JACHET010000001">
    <property type="protein sequence ID" value="MBB6184339.1"/>
    <property type="molecule type" value="Genomic_DNA"/>
</dbReference>
<dbReference type="InterPro" id="IPR050189">
    <property type="entry name" value="MFS_Efflux_Transporters"/>
</dbReference>
<feature type="transmembrane region" description="Helical" evidence="6">
    <location>
        <begin position="217"/>
        <end position="238"/>
    </location>
</feature>
<dbReference type="SUPFAM" id="SSF103473">
    <property type="entry name" value="MFS general substrate transporter"/>
    <property type="match status" value="1"/>
</dbReference>
<protein>
    <submittedName>
        <fullName evidence="8">DHA1 family inner membrane transport protein</fullName>
    </submittedName>
</protein>
<feature type="transmembrane region" description="Helical" evidence="6">
    <location>
        <begin position="20"/>
        <end position="46"/>
    </location>
</feature>
<proteinExistence type="predicted"/>
<evidence type="ECO:0000256" key="5">
    <source>
        <dbReference type="ARBA" id="ARBA00023136"/>
    </source>
</evidence>
<dbReference type="PANTHER" id="PTHR43124:SF3">
    <property type="entry name" value="CHLORAMPHENICOL EFFLUX PUMP RV0191"/>
    <property type="match status" value="1"/>
</dbReference>
<organism evidence="8 9">
    <name type="scientific">Oleiagrimonas soli</name>
    <dbReference type="NCBI Taxonomy" id="1543381"/>
    <lineage>
        <taxon>Bacteria</taxon>
        <taxon>Pseudomonadati</taxon>
        <taxon>Pseudomonadota</taxon>
        <taxon>Gammaproteobacteria</taxon>
        <taxon>Lysobacterales</taxon>
        <taxon>Rhodanobacteraceae</taxon>
        <taxon>Oleiagrimonas</taxon>
    </lineage>
</organism>
<dbReference type="Proteomes" id="UP000560000">
    <property type="component" value="Unassembled WGS sequence"/>
</dbReference>